<evidence type="ECO:0000313" key="1">
    <source>
        <dbReference type="EMBL" id="SFR04414.1"/>
    </source>
</evidence>
<proteinExistence type="predicted"/>
<reference evidence="2" key="1">
    <citation type="submission" date="2016-10" db="EMBL/GenBank/DDBJ databases">
        <authorList>
            <person name="Varghese N."/>
            <person name="Submissions S."/>
        </authorList>
    </citation>
    <scope>NUCLEOTIDE SEQUENCE [LARGE SCALE GENOMIC DNA]</scope>
    <source>
        <strain evidence="2">DSM 3669</strain>
    </source>
</reference>
<dbReference type="Proteomes" id="UP000199584">
    <property type="component" value="Unassembled WGS sequence"/>
</dbReference>
<dbReference type="OrthoDB" id="1809748at2"/>
<organism evidence="1 2">
    <name type="scientific">Desulfoscipio geothermicus DSM 3669</name>
    <dbReference type="NCBI Taxonomy" id="1121426"/>
    <lineage>
        <taxon>Bacteria</taxon>
        <taxon>Bacillati</taxon>
        <taxon>Bacillota</taxon>
        <taxon>Clostridia</taxon>
        <taxon>Eubacteriales</taxon>
        <taxon>Desulfallaceae</taxon>
        <taxon>Desulfoscipio</taxon>
    </lineage>
</organism>
<dbReference type="RefSeq" id="WP_092482876.1">
    <property type="nucleotide sequence ID" value="NZ_FOYM01000010.1"/>
</dbReference>
<keyword evidence="2" id="KW-1185">Reference proteome</keyword>
<name>A0A1I6DG54_9FIRM</name>
<protein>
    <submittedName>
        <fullName evidence="1">Uncharacterized protein</fullName>
    </submittedName>
</protein>
<gene>
    <name evidence="1" type="ORF">SAMN05660706_11064</name>
</gene>
<dbReference type="AlphaFoldDB" id="A0A1I6DG54"/>
<sequence length="82" mass="8746">MADSISYPGPGYGPGYGMTFTERLSSCVRRNVTVYIGEENTPVAGMLHAVGSNYVEIHRMTGNTTEAIIVPIHSISAISCPV</sequence>
<dbReference type="STRING" id="39060.SAMN05660706_11064"/>
<evidence type="ECO:0000313" key="2">
    <source>
        <dbReference type="Proteomes" id="UP000199584"/>
    </source>
</evidence>
<dbReference type="EMBL" id="FOYM01000010">
    <property type="protein sequence ID" value="SFR04414.1"/>
    <property type="molecule type" value="Genomic_DNA"/>
</dbReference>
<accession>A0A1I6DG54</accession>